<dbReference type="Pfam" id="PF13489">
    <property type="entry name" value="Methyltransf_23"/>
    <property type="match status" value="1"/>
</dbReference>
<dbReference type="Proteomes" id="UP000315647">
    <property type="component" value="Chromosome"/>
</dbReference>
<name>A0A517PZQ9_9PLAN</name>
<dbReference type="SUPFAM" id="SSF53335">
    <property type="entry name" value="S-adenosyl-L-methionine-dependent methyltransferases"/>
    <property type="match status" value="1"/>
</dbReference>
<keyword evidence="1" id="KW-0808">Transferase</keyword>
<dbReference type="GO" id="GO:0032259">
    <property type="term" value="P:methylation"/>
    <property type="evidence" value="ECO:0007669"/>
    <property type="project" value="UniProtKB-KW"/>
</dbReference>
<keyword evidence="2" id="KW-1185">Reference proteome</keyword>
<dbReference type="RefSeq" id="WP_145447863.1">
    <property type="nucleotide sequence ID" value="NZ_CP037421.1"/>
</dbReference>
<gene>
    <name evidence="1" type="primary">tam_1</name>
    <name evidence="1" type="ORF">Enr10x_01560</name>
</gene>
<dbReference type="EMBL" id="CP037421">
    <property type="protein sequence ID" value="QDT24864.1"/>
    <property type="molecule type" value="Genomic_DNA"/>
</dbReference>
<organism evidence="1 2">
    <name type="scientific">Gimesia panareensis</name>
    <dbReference type="NCBI Taxonomy" id="2527978"/>
    <lineage>
        <taxon>Bacteria</taxon>
        <taxon>Pseudomonadati</taxon>
        <taxon>Planctomycetota</taxon>
        <taxon>Planctomycetia</taxon>
        <taxon>Planctomycetales</taxon>
        <taxon>Planctomycetaceae</taxon>
        <taxon>Gimesia</taxon>
    </lineage>
</organism>
<evidence type="ECO:0000313" key="2">
    <source>
        <dbReference type="Proteomes" id="UP000315647"/>
    </source>
</evidence>
<accession>A0A517PZQ9</accession>
<dbReference type="AlphaFoldDB" id="A0A517PZQ9"/>
<dbReference type="GO" id="GO:0030798">
    <property type="term" value="F:trans-aconitate 2-methyltransferase activity"/>
    <property type="evidence" value="ECO:0007669"/>
    <property type="project" value="UniProtKB-EC"/>
</dbReference>
<dbReference type="Gene3D" id="3.40.50.150">
    <property type="entry name" value="Vaccinia Virus protein VP39"/>
    <property type="match status" value="1"/>
</dbReference>
<dbReference type="CDD" id="cd02440">
    <property type="entry name" value="AdoMet_MTases"/>
    <property type="match status" value="1"/>
</dbReference>
<reference evidence="1 2" key="1">
    <citation type="submission" date="2019-03" db="EMBL/GenBank/DDBJ databases">
        <title>Deep-cultivation of Planctomycetes and their phenomic and genomic characterization uncovers novel biology.</title>
        <authorList>
            <person name="Wiegand S."/>
            <person name="Jogler M."/>
            <person name="Boedeker C."/>
            <person name="Pinto D."/>
            <person name="Vollmers J."/>
            <person name="Rivas-Marin E."/>
            <person name="Kohn T."/>
            <person name="Peeters S.H."/>
            <person name="Heuer A."/>
            <person name="Rast P."/>
            <person name="Oberbeckmann S."/>
            <person name="Bunk B."/>
            <person name="Jeske O."/>
            <person name="Meyerdierks A."/>
            <person name="Storesund J.E."/>
            <person name="Kallscheuer N."/>
            <person name="Luecker S."/>
            <person name="Lage O.M."/>
            <person name="Pohl T."/>
            <person name="Merkel B.J."/>
            <person name="Hornburger P."/>
            <person name="Mueller R.-W."/>
            <person name="Bruemmer F."/>
            <person name="Labrenz M."/>
            <person name="Spormann A.M."/>
            <person name="Op den Camp H."/>
            <person name="Overmann J."/>
            <person name="Amann R."/>
            <person name="Jetten M.S.M."/>
            <person name="Mascher T."/>
            <person name="Medema M.H."/>
            <person name="Devos D.P."/>
            <person name="Kaster A.-K."/>
            <person name="Ovreas L."/>
            <person name="Rohde M."/>
            <person name="Galperin M.Y."/>
            <person name="Jogler C."/>
        </authorList>
    </citation>
    <scope>NUCLEOTIDE SEQUENCE [LARGE SCALE GENOMIC DNA]</scope>
    <source>
        <strain evidence="1 2">Enr10</strain>
    </source>
</reference>
<dbReference type="EC" id="2.1.1.144" evidence="1"/>
<evidence type="ECO:0000313" key="1">
    <source>
        <dbReference type="EMBL" id="QDT24864.1"/>
    </source>
</evidence>
<dbReference type="InterPro" id="IPR029063">
    <property type="entry name" value="SAM-dependent_MTases_sf"/>
</dbReference>
<proteinExistence type="predicted"/>
<sequence length="238" mass="26918">MTADKKHSLLTDEELEWSDVAANCRMNREREITGTNSYTADLKLNPLEFLQERISAGQTVRWLDLCCGSGRALIQAHDYFQQQGLESQIQILGVDLVNLFLPAPDSSDTFRLQTASLHDWTTEERFDLITCVHGLHYVGDKLSLLARAASWLTSEGLFLAHLDLENLQTVEGTWSAAAKREFLRRRFFKYHMRTHLVSCEGQHAVTFPCRYAGASDQAGPNFTGQPAVNSFYTLQETD</sequence>
<protein>
    <submittedName>
        <fullName evidence="1">Trans-aconitate 2-methyltransferase</fullName>
        <ecNumber evidence="1">2.1.1.144</ecNumber>
    </submittedName>
</protein>
<keyword evidence="1" id="KW-0489">Methyltransferase</keyword>